<proteinExistence type="predicted"/>
<evidence type="ECO:0000256" key="1">
    <source>
        <dbReference type="SAM" id="MobiDB-lite"/>
    </source>
</evidence>
<dbReference type="EMBL" id="CP025958">
    <property type="protein sequence ID" value="AWM40316.1"/>
    <property type="molecule type" value="Genomic_DNA"/>
</dbReference>
<dbReference type="Proteomes" id="UP000245802">
    <property type="component" value="Chromosome"/>
</dbReference>
<sequence>MNTAKLVESYKRHPAETEAGLRASLRGGAIRTEDLDLGDLFVECFGWNNFNHCRKNLGDCAERAHGVLQRARVEEAAGANSTAAFLNITQQFAYERVLAAYDVPARVFVNAIPTRPSKFKFERIAGVTHVGDESDVVEEGKPYPEVGVGEDWTDTPETRKRGMIARATKEAVFFDQTGEFMTKLDSLGEWQGVSDEKRAITCVVDAGETPKNQYRYRWRNLGPIPTYGDNSGAHTWDNLVTANALVDYTDVQAAWQALVEILDPATGEPQNVTVKHICVPPALAFTVPFALKGMVRRTAPGYATSGNPVGSEIPNPTGDIIGQIQVMSSQLFRAVSGSDTTWFLGDLGGAFEQIENWPLTVTTMGAGSQLEFDQDIIFQSKVSKRSTFNTVQPRRMCKCTA</sequence>
<dbReference type="KEGG" id="gog:C1280_27135"/>
<feature type="region of interest" description="Disordered" evidence="1">
    <location>
        <begin position="135"/>
        <end position="156"/>
    </location>
</feature>
<dbReference type="AlphaFoldDB" id="A0A2Z3H9L5"/>
<evidence type="ECO:0000313" key="2">
    <source>
        <dbReference type="EMBL" id="AWM40316.1"/>
    </source>
</evidence>
<dbReference type="RefSeq" id="WP_010040514.1">
    <property type="nucleotide sequence ID" value="NZ_CP025958.1"/>
</dbReference>
<dbReference type="Pfam" id="PF25209">
    <property type="entry name" value="Phage_capsid_4"/>
    <property type="match status" value="1"/>
</dbReference>
<gene>
    <name evidence="2" type="ORF">C1280_27135</name>
</gene>
<dbReference type="OrthoDB" id="231899at2"/>
<name>A0A2Z3H9L5_9BACT</name>
<evidence type="ECO:0000313" key="3">
    <source>
        <dbReference type="Proteomes" id="UP000245802"/>
    </source>
</evidence>
<organism evidence="2 3">
    <name type="scientific">Gemmata obscuriglobus</name>
    <dbReference type="NCBI Taxonomy" id="114"/>
    <lineage>
        <taxon>Bacteria</taxon>
        <taxon>Pseudomonadati</taxon>
        <taxon>Planctomycetota</taxon>
        <taxon>Planctomycetia</taxon>
        <taxon>Gemmatales</taxon>
        <taxon>Gemmataceae</taxon>
        <taxon>Gemmata</taxon>
    </lineage>
</organism>
<evidence type="ECO:0008006" key="4">
    <source>
        <dbReference type="Google" id="ProtNLM"/>
    </source>
</evidence>
<accession>A0A2Z3H9L5</accession>
<reference evidence="2 3" key="1">
    <citation type="submission" date="2018-01" db="EMBL/GenBank/DDBJ databases">
        <title>G. obscuriglobus.</title>
        <authorList>
            <person name="Franke J."/>
            <person name="Blomberg W."/>
            <person name="Selmecki A."/>
        </authorList>
    </citation>
    <scope>NUCLEOTIDE SEQUENCE [LARGE SCALE GENOMIC DNA]</scope>
    <source>
        <strain evidence="2 3">DSM 5831</strain>
    </source>
</reference>
<keyword evidence="3" id="KW-1185">Reference proteome</keyword>
<protein>
    <recommendedName>
        <fullName evidence="4">Phage major capsid protein</fullName>
    </recommendedName>
</protein>